<dbReference type="GO" id="GO:0016887">
    <property type="term" value="F:ATP hydrolysis activity"/>
    <property type="evidence" value="ECO:0007669"/>
    <property type="project" value="InterPro"/>
</dbReference>
<dbReference type="Gene3D" id="3.40.50.300">
    <property type="entry name" value="P-loop containing nucleotide triphosphate hydrolases"/>
    <property type="match status" value="1"/>
</dbReference>
<sequence>MLSPIFEVKNLVHSYGAQIALKVDHLTVEKGEIIALVGPNGAGKSTLLKILGLVEKPTSGEIFFKGKPARPFSQVSRKISLLPQQPFLLKRNVFDNVAYGLKIRKIRDKQILREKVYKALELVGLSPEEFARRPWYALSGGETQRVALACRLALEPEVLLLDEPTASVDVYSAQLIKRAVLKAHNLWNTTVLIASHDYAWLDEVPHKTWHIFKGHIFTDEINFIWGPWQIVDGKAIKQFRDGQKLVFNAPYKNIDNPVAIIESAKINITFSPKKVGLKMIIKQVNSEINFRELKIVVSLEDISLNFKIDEDLVKKYELWPGNPVYIELPGQVDWI</sequence>
<dbReference type="AlphaFoldDB" id="A0A177E4Z9"/>
<dbReference type="Proteomes" id="UP000076964">
    <property type="component" value="Unassembled WGS sequence"/>
</dbReference>
<evidence type="ECO:0000313" key="7">
    <source>
        <dbReference type="Proteomes" id="UP000076964"/>
    </source>
</evidence>
<accession>A0A177E4Z9</accession>
<protein>
    <recommendedName>
        <fullName evidence="5">ABC transporter domain-containing protein</fullName>
    </recommendedName>
</protein>
<dbReference type="GO" id="GO:0043190">
    <property type="term" value="C:ATP-binding cassette (ABC) transporter complex"/>
    <property type="evidence" value="ECO:0007669"/>
    <property type="project" value="TreeGrafter"/>
</dbReference>
<keyword evidence="2" id="KW-0813">Transport</keyword>
<dbReference type="PANTHER" id="PTHR43553:SF24">
    <property type="entry name" value="ENERGY-COUPLING FACTOR TRANSPORTER ATP-BINDING PROTEIN ECFA1"/>
    <property type="match status" value="1"/>
</dbReference>
<dbReference type="PROSITE" id="PS50893">
    <property type="entry name" value="ABC_TRANSPORTER_2"/>
    <property type="match status" value="1"/>
</dbReference>
<dbReference type="OrthoDB" id="9809450at2"/>
<keyword evidence="7" id="KW-1185">Reference proteome</keyword>
<dbReference type="STRING" id="1795632.TH606_09370"/>
<comment type="caution">
    <text evidence="6">The sequence shown here is derived from an EMBL/GenBank/DDBJ whole genome shotgun (WGS) entry which is preliminary data.</text>
</comment>
<dbReference type="GO" id="GO:0005524">
    <property type="term" value="F:ATP binding"/>
    <property type="evidence" value="ECO:0007669"/>
    <property type="project" value="UniProtKB-KW"/>
</dbReference>
<gene>
    <name evidence="6" type="ORF">TH606_09370</name>
</gene>
<dbReference type="Pfam" id="PF00005">
    <property type="entry name" value="ABC_tran"/>
    <property type="match status" value="1"/>
</dbReference>
<dbReference type="InterPro" id="IPR050095">
    <property type="entry name" value="ECF_ABC_transporter_ATP-bd"/>
</dbReference>
<dbReference type="InterPro" id="IPR003593">
    <property type="entry name" value="AAA+_ATPase"/>
</dbReference>
<dbReference type="InterPro" id="IPR003439">
    <property type="entry name" value="ABC_transporter-like_ATP-bd"/>
</dbReference>
<dbReference type="PANTHER" id="PTHR43553">
    <property type="entry name" value="HEAVY METAL TRANSPORTER"/>
    <property type="match status" value="1"/>
</dbReference>
<keyword evidence="3" id="KW-0547">Nucleotide-binding</keyword>
<feature type="domain" description="ABC transporter" evidence="5">
    <location>
        <begin position="6"/>
        <end position="238"/>
    </location>
</feature>
<evidence type="ECO:0000256" key="1">
    <source>
        <dbReference type="ARBA" id="ARBA00005417"/>
    </source>
</evidence>
<comment type="similarity">
    <text evidence="1">Belongs to the ABC transporter superfamily.</text>
</comment>
<evidence type="ECO:0000259" key="5">
    <source>
        <dbReference type="PROSITE" id="PS50893"/>
    </source>
</evidence>
<evidence type="ECO:0000256" key="4">
    <source>
        <dbReference type="ARBA" id="ARBA00022840"/>
    </source>
</evidence>
<evidence type="ECO:0000256" key="2">
    <source>
        <dbReference type="ARBA" id="ARBA00022448"/>
    </source>
</evidence>
<evidence type="ECO:0000313" key="6">
    <source>
        <dbReference type="EMBL" id="OAG26985.1"/>
    </source>
</evidence>
<name>A0A177E4Z9_9BACT</name>
<dbReference type="InterPro" id="IPR015856">
    <property type="entry name" value="ABC_transpr_CbiO/EcfA_su"/>
</dbReference>
<dbReference type="SUPFAM" id="SSF52540">
    <property type="entry name" value="P-loop containing nucleoside triphosphate hydrolases"/>
    <property type="match status" value="1"/>
</dbReference>
<organism evidence="6 7">
    <name type="scientific">Thermodesulfatator autotrophicus</name>
    <dbReference type="NCBI Taxonomy" id="1795632"/>
    <lineage>
        <taxon>Bacteria</taxon>
        <taxon>Pseudomonadati</taxon>
        <taxon>Thermodesulfobacteriota</taxon>
        <taxon>Thermodesulfobacteria</taxon>
        <taxon>Thermodesulfobacteriales</taxon>
        <taxon>Thermodesulfatatoraceae</taxon>
        <taxon>Thermodesulfatator</taxon>
    </lineage>
</organism>
<dbReference type="InterPro" id="IPR027417">
    <property type="entry name" value="P-loop_NTPase"/>
</dbReference>
<dbReference type="EMBL" id="LSFI01000046">
    <property type="protein sequence ID" value="OAG26985.1"/>
    <property type="molecule type" value="Genomic_DNA"/>
</dbReference>
<dbReference type="GO" id="GO:0042626">
    <property type="term" value="F:ATPase-coupled transmembrane transporter activity"/>
    <property type="evidence" value="ECO:0007669"/>
    <property type="project" value="TreeGrafter"/>
</dbReference>
<dbReference type="CDD" id="cd03225">
    <property type="entry name" value="ABC_cobalt_CbiO_domain1"/>
    <property type="match status" value="1"/>
</dbReference>
<evidence type="ECO:0000256" key="3">
    <source>
        <dbReference type="ARBA" id="ARBA00022741"/>
    </source>
</evidence>
<keyword evidence="4" id="KW-0067">ATP-binding</keyword>
<dbReference type="SMART" id="SM00382">
    <property type="entry name" value="AAA"/>
    <property type="match status" value="1"/>
</dbReference>
<proteinExistence type="inferred from homology"/>
<reference evidence="6 7" key="1">
    <citation type="submission" date="2016-02" db="EMBL/GenBank/DDBJ databases">
        <title>Draft genome sequence of Thermodesulfatator sp. S606.</title>
        <authorList>
            <person name="Lai Q."/>
            <person name="Cao J."/>
            <person name="Dupont S."/>
            <person name="Shao Z."/>
            <person name="Jebbar M."/>
            <person name="Alain K."/>
        </authorList>
    </citation>
    <scope>NUCLEOTIDE SEQUENCE [LARGE SCALE GENOMIC DNA]</scope>
    <source>
        <strain evidence="6 7">S606</strain>
    </source>
</reference>
<dbReference type="RefSeq" id="WP_068543235.1">
    <property type="nucleotide sequence ID" value="NZ_LSFI01000046.1"/>
</dbReference>